<evidence type="ECO:0000313" key="5">
    <source>
        <dbReference type="Proteomes" id="UP000472270"/>
    </source>
</evidence>
<dbReference type="PANTHER" id="PTHR14107:SF16">
    <property type="entry name" value="AT02583P"/>
    <property type="match status" value="1"/>
</dbReference>
<evidence type="ECO:0000256" key="2">
    <source>
        <dbReference type="ARBA" id="ARBA00022737"/>
    </source>
</evidence>
<dbReference type="InterPro" id="IPR051362">
    <property type="entry name" value="WD_repeat_creC_regulators"/>
</dbReference>
<dbReference type="AlphaFoldDB" id="A0A673LDF8"/>
<evidence type="ECO:0000256" key="1">
    <source>
        <dbReference type="ARBA" id="ARBA00022574"/>
    </source>
</evidence>
<reference evidence="4" key="1">
    <citation type="submission" date="2025-08" db="UniProtKB">
        <authorList>
            <consortium name="Ensembl"/>
        </authorList>
    </citation>
    <scope>IDENTIFICATION</scope>
</reference>
<accession>A0A673LDF8</accession>
<proteinExistence type="predicted"/>
<sequence length="201" mass="21869">MELSGSEEDFQQGALQFGRVRTSSTLSRLSRHSSKGGASSVSYRFGSVGQDTQFCLWDLTDDVLYPRLPLSRAITNTFGPTITSGSSGVEGHHHPSNPHQTSTLPLPLPRSLSRSNSLPHPAVANTSKSQGATESSVPLLEPLVCKKIAHERLTVLVFMNDCIITACQEGLICTWARPGKAVSRDLNAKHSDLRVRFIAMR</sequence>
<reference evidence="4" key="2">
    <citation type="submission" date="2025-09" db="UniProtKB">
        <authorList>
            <consortium name="Ensembl"/>
        </authorList>
    </citation>
    <scope>IDENTIFICATION</scope>
</reference>
<keyword evidence="5" id="KW-1185">Reference proteome</keyword>
<dbReference type="Ensembl" id="ENSSRHT00000079132.1">
    <property type="protein sequence ID" value="ENSSRHP00000077038.1"/>
    <property type="gene ID" value="ENSSRHG00000038206.1"/>
</dbReference>
<dbReference type="InterPro" id="IPR015943">
    <property type="entry name" value="WD40/YVTN_repeat-like_dom_sf"/>
</dbReference>
<name>A0A673LDF8_9TELE</name>
<dbReference type="PANTHER" id="PTHR14107">
    <property type="entry name" value="WD REPEAT PROTEIN"/>
    <property type="match status" value="1"/>
</dbReference>
<protein>
    <submittedName>
        <fullName evidence="4">Uncharacterized protein</fullName>
    </submittedName>
</protein>
<dbReference type="Gene3D" id="2.130.10.10">
    <property type="entry name" value="YVTN repeat-like/Quinoprotein amine dehydrogenase"/>
    <property type="match status" value="1"/>
</dbReference>
<evidence type="ECO:0000313" key="4">
    <source>
        <dbReference type="Ensembl" id="ENSSRHP00000077038.1"/>
    </source>
</evidence>
<organism evidence="4 5">
    <name type="scientific">Sinocyclocheilus rhinocerous</name>
    <dbReference type="NCBI Taxonomy" id="307959"/>
    <lineage>
        <taxon>Eukaryota</taxon>
        <taxon>Metazoa</taxon>
        <taxon>Chordata</taxon>
        <taxon>Craniata</taxon>
        <taxon>Vertebrata</taxon>
        <taxon>Euteleostomi</taxon>
        <taxon>Actinopterygii</taxon>
        <taxon>Neopterygii</taxon>
        <taxon>Teleostei</taxon>
        <taxon>Ostariophysi</taxon>
        <taxon>Cypriniformes</taxon>
        <taxon>Cyprinidae</taxon>
        <taxon>Cyprininae</taxon>
        <taxon>Sinocyclocheilus</taxon>
    </lineage>
</organism>
<dbReference type="Proteomes" id="UP000472270">
    <property type="component" value="Unassembled WGS sequence"/>
</dbReference>
<feature type="region of interest" description="Disordered" evidence="3">
    <location>
        <begin position="82"/>
        <end position="131"/>
    </location>
</feature>
<keyword evidence="1" id="KW-0853">WD repeat</keyword>
<evidence type="ECO:0000256" key="3">
    <source>
        <dbReference type="SAM" id="MobiDB-lite"/>
    </source>
</evidence>
<feature type="compositionally biased region" description="Low complexity" evidence="3">
    <location>
        <begin position="101"/>
        <end position="121"/>
    </location>
</feature>
<keyword evidence="2" id="KW-0677">Repeat</keyword>